<accession>A0AAV8WN81</accession>
<dbReference type="Gene3D" id="3.40.50.1820">
    <property type="entry name" value="alpha/beta hydrolase"/>
    <property type="match status" value="1"/>
</dbReference>
<dbReference type="AlphaFoldDB" id="A0AAV8WN81"/>
<dbReference type="EMBL" id="JANEYF010005442">
    <property type="protein sequence ID" value="KAJ8928164.1"/>
    <property type="molecule type" value="Genomic_DNA"/>
</dbReference>
<protein>
    <submittedName>
        <fullName evidence="1">Uncharacterized protein</fullName>
    </submittedName>
</protein>
<gene>
    <name evidence="1" type="ORF">NQ314_019298</name>
</gene>
<keyword evidence="2" id="KW-1185">Reference proteome</keyword>
<name>A0AAV8WN81_9CUCU</name>
<evidence type="ECO:0000313" key="2">
    <source>
        <dbReference type="Proteomes" id="UP001162156"/>
    </source>
</evidence>
<comment type="caution">
    <text evidence="1">The sequence shown here is derived from an EMBL/GenBank/DDBJ whole genome shotgun (WGS) entry which is preliminary data.</text>
</comment>
<organism evidence="1 2">
    <name type="scientific">Rhamnusium bicolor</name>
    <dbReference type="NCBI Taxonomy" id="1586634"/>
    <lineage>
        <taxon>Eukaryota</taxon>
        <taxon>Metazoa</taxon>
        <taxon>Ecdysozoa</taxon>
        <taxon>Arthropoda</taxon>
        <taxon>Hexapoda</taxon>
        <taxon>Insecta</taxon>
        <taxon>Pterygota</taxon>
        <taxon>Neoptera</taxon>
        <taxon>Endopterygota</taxon>
        <taxon>Coleoptera</taxon>
        <taxon>Polyphaga</taxon>
        <taxon>Cucujiformia</taxon>
        <taxon>Chrysomeloidea</taxon>
        <taxon>Cerambycidae</taxon>
        <taxon>Lepturinae</taxon>
        <taxon>Rhagiini</taxon>
        <taxon>Rhamnusium</taxon>
    </lineage>
</organism>
<proteinExistence type="predicted"/>
<sequence length="114" mass="12538">MEMAIHLSGHSAGAHLVATLFESFIPALPTEDQQLFKSAFLLCGLYDLVSLTETQANQILELDDESSKAASPIYRNLSGKGTIFYIVAAQHDSPAFLKQATQFNNHLLRLGLFK</sequence>
<reference evidence="1" key="1">
    <citation type="journal article" date="2023" name="Insect Mol. Biol.">
        <title>Genome sequencing provides insights into the evolution of gene families encoding plant cell wall-degrading enzymes in longhorned beetles.</title>
        <authorList>
            <person name="Shin N.R."/>
            <person name="Okamura Y."/>
            <person name="Kirsch R."/>
            <person name="Pauchet Y."/>
        </authorList>
    </citation>
    <scope>NUCLEOTIDE SEQUENCE</scope>
    <source>
        <strain evidence="1">RBIC_L_NR</strain>
    </source>
</reference>
<evidence type="ECO:0000313" key="1">
    <source>
        <dbReference type="EMBL" id="KAJ8928164.1"/>
    </source>
</evidence>
<dbReference type="Proteomes" id="UP001162156">
    <property type="component" value="Unassembled WGS sequence"/>
</dbReference>
<dbReference type="InterPro" id="IPR029058">
    <property type="entry name" value="AB_hydrolase_fold"/>
</dbReference>
<dbReference type="SUPFAM" id="SSF53474">
    <property type="entry name" value="alpha/beta-Hydrolases"/>
    <property type="match status" value="1"/>
</dbReference>